<name>A0ABV7VXB2_9BURK</name>
<dbReference type="SUPFAM" id="SSF54523">
    <property type="entry name" value="Pili subunits"/>
    <property type="match status" value="1"/>
</dbReference>
<dbReference type="NCBIfam" id="TIGR02532">
    <property type="entry name" value="IV_pilin_GFxxxE"/>
    <property type="match status" value="1"/>
</dbReference>
<sequence length="182" mass="18948">MNSNYHRGFTLIELMIVVAIIGILAAVALPAYQDYTIRSRIVEGLSLASDAKQAVATAALTQTELAAVAGSYNEANGSNGLTSKYVSGVQIDATTGEISITFNRQNVGAIPDDSVMMLKPFVSVGSDFVALDTVLSSTYSGETGSVDWACASSANTVATARGMTISIPANALPSRFAPTECR</sequence>
<evidence type="ECO:0000313" key="6">
    <source>
        <dbReference type="Proteomes" id="UP001595729"/>
    </source>
</evidence>
<organism evidence="5 6">
    <name type="scientific">Hydrogenophaga luteola</name>
    <dbReference type="NCBI Taxonomy" id="1591122"/>
    <lineage>
        <taxon>Bacteria</taxon>
        <taxon>Pseudomonadati</taxon>
        <taxon>Pseudomonadota</taxon>
        <taxon>Betaproteobacteria</taxon>
        <taxon>Burkholderiales</taxon>
        <taxon>Comamonadaceae</taxon>
        <taxon>Hydrogenophaga</taxon>
    </lineage>
</organism>
<dbReference type="Gene3D" id="3.30.700.10">
    <property type="entry name" value="Glycoprotein, Type 4 Pilin"/>
    <property type="match status" value="1"/>
</dbReference>
<evidence type="ECO:0000313" key="5">
    <source>
        <dbReference type="EMBL" id="MFC3682035.1"/>
    </source>
</evidence>
<dbReference type="InterPro" id="IPR001082">
    <property type="entry name" value="Pilin"/>
</dbReference>
<keyword evidence="4" id="KW-0472">Membrane</keyword>
<keyword evidence="4" id="KW-1133">Transmembrane helix</keyword>
<evidence type="ECO:0000256" key="4">
    <source>
        <dbReference type="SAM" id="Phobius"/>
    </source>
</evidence>
<comment type="similarity">
    <text evidence="1 3">Belongs to the N-Me-Phe pilin family.</text>
</comment>
<dbReference type="RefSeq" id="WP_382169665.1">
    <property type="nucleotide sequence ID" value="NZ_JBHRXX010000001.1"/>
</dbReference>
<keyword evidence="4" id="KW-0812">Transmembrane</keyword>
<dbReference type="Pfam" id="PF07963">
    <property type="entry name" value="N_methyl"/>
    <property type="match status" value="1"/>
</dbReference>
<proteinExistence type="inferred from homology"/>
<dbReference type="PANTHER" id="PTHR30093:SF34">
    <property type="entry name" value="PREPILIN PEPTIDASE-DEPENDENT PROTEIN D"/>
    <property type="match status" value="1"/>
</dbReference>
<dbReference type="InterPro" id="IPR012902">
    <property type="entry name" value="N_methyl_site"/>
</dbReference>
<protein>
    <submittedName>
        <fullName evidence="5">Pilin</fullName>
    </submittedName>
</protein>
<reference evidence="6" key="1">
    <citation type="journal article" date="2019" name="Int. J. Syst. Evol. Microbiol.">
        <title>The Global Catalogue of Microorganisms (GCM) 10K type strain sequencing project: providing services to taxonomists for standard genome sequencing and annotation.</title>
        <authorList>
            <consortium name="The Broad Institute Genomics Platform"/>
            <consortium name="The Broad Institute Genome Sequencing Center for Infectious Disease"/>
            <person name="Wu L."/>
            <person name="Ma J."/>
        </authorList>
    </citation>
    <scope>NUCLEOTIDE SEQUENCE [LARGE SCALE GENOMIC DNA]</scope>
    <source>
        <strain evidence="6">KCTC 42501</strain>
    </source>
</reference>
<keyword evidence="6" id="KW-1185">Reference proteome</keyword>
<dbReference type="PROSITE" id="PS00409">
    <property type="entry name" value="PROKAR_NTER_METHYL"/>
    <property type="match status" value="1"/>
</dbReference>
<dbReference type="PANTHER" id="PTHR30093">
    <property type="entry name" value="GENERAL SECRETION PATHWAY PROTEIN G"/>
    <property type="match status" value="1"/>
</dbReference>
<gene>
    <name evidence="5" type="ORF">ACFOPI_00430</name>
</gene>
<accession>A0ABV7VXB2</accession>
<keyword evidence="2" id="KW-0488">Methylation</keyword>
<keyword evidence="3" id="KW-0281">Fimbrium</keyword>
<comment type="caution">
    <text evidence="5">The sequence shown here is derived from an EMBL/GenBank/DDBJ whole genome shotgun (WGS) entry which is preliminary data.</text>
</comment>
<evidence type="ECO:0000256" key="3">
    <source>
        <dbReference type="RuleBase" id="RU000389"/>
    </source>
</evidence>
<evidence type="ECO:0000256" key="1">
    <source>
        <dbReference type="ARBA" id="ARBA00005233"/>
    </source>
</evidence>
<dbReference type="Pfam" id="PF00114">
    <property type="entry name" value="Pilin"/>
    <property type="match status" value="1"/>
</dbReference>
<feature type="transmembrane region" description="Helical" evidence="4">
    <location>
        <begin position="12"/>
        <end position="32"/>
    </location>
</feature>
<dbReference type="InterPro" id="IPR045584">
    <property type="entry name" value="Pilin-like"/>
</dbReference>
<dbReference type="EMBL" id="JBHRXX010000001">
    <property type="protein sequence ID" value="MFC3682035.1"/>
    <property type="molecule type" value="Genomic_DNA"/>
</dbReference>
<dbReference type="Proteomes" id="UP001595729">
    <property type="component" value="Unassembled WGS sequence"/>
</dbReference>
<evidence type="ECO:0000256" key="2">
    <source>
        <dbReference type="ARBA" id="ARBA00022481"/>
    </source>
</evidence>